<evidence type="ECO:0000256" key="5">
    <source>
        <dbReference type="ARBA" id="ARBA00022723"/>
    </source>
</evidence>
<dbReference type="AlphaFoldDB" id="A0A7C3UZU7"/>
<dbReference type="PANTHER" id="PTHR43578:SF3">
    <property type="entry name" value="NADH-QUINONE OXIDOREDUCTASE SUBUNIT F"/>
    <property type="match status" value="1"/>
</dbReference>
<dbReference type="GO" id="GO:0051539">
    <property type="term" value="F:4 iron, 4 sulfur cluster binding"/>
    <property type="evidence" value="ECO:0007669"/>
    <property type="project" value="UniProtKB-KW"/>
</dbReference>
<dbReference type="PROSITE" id="PS00645">
    <property type="entry name" value="COMPLEX1_51K_2"/>
    <property type="match status" value="1"/>
</dbReference>
<dbReference type="Gene3D" id="1.20.1440.230">
    <property type="entry name" value="NADH-ubiquinone oxidoreductase 51kDa subunit, iron-sulphur binding domain"/>
    <property type="match status" value="1"/>
</dbReference>
<dbReference type="SUPFAM" id="SSF52833">
    <property type="entry name" value="Thioredoxin-like"/>
    <property type="match status" value="1"/>
</dbReference>
<evidence type="ECO:0000256" key="6">
    <source>
        <dbReference type="ARBA" id="ARBA00023004"/>
    </source>
</evidence>
<dbReference type="PROSITE" id="PS01099">
    <property type="entry name" value="COMPLEX1_24K"/>
    <property type="match status" value="1"/>
</dbReference>
<dbReference type="NCBIfam" id="NF010120">
    <property type="entry name" value="PRK13596.1"/>
    <property type="match status" value="1"/>
</dbReference>
<dbReference type="Pfam" id="PF01257">
    <property type="entry name" value="2Fe-2S_thioredx"/>
    <property type="match status" value="1"/>
</dbReference>
<dbReference type="Gene3D" id="3.10.20.600">
    <property type="match status" value="1"/>
</dbReference>
<evidence type="ECO:0000259" key="9">
    <source>
        <dbReference type="SMART" id="SM00928"/>
    </source>
</evidence>
<comment type="similarity">
    <text evidence="1">Belongs to the complex I 51 kDa subunit family.</text>
</comment>
<comment type="similarity">
    <text evidence="2">Belongs to the complex I 24 kDa subunit family.</text>
</comment>
<dbReference type="Gene3D" id="6.10.250.1450">
    <property type="match status" value="1"/>
</dbReference>
<dbReference type="InterPro" id="IPR019554">
    <property type="entry name" value="Soluble_ligand-bd"/>
</dbReference>
<keyword evidence="3" id="KW-0004">4Fe-4S</keyword>
<dbReference type="SUPFAM" id="SSF140490">
    <property type="entry name" value="Nqo1C-terminal domain-like"/>
    <property type="match status" value="1"/>
</dbReference>
<dbReference type="Gene3D" id="3.40.30.10">
    <property type="entry name" value="Glutaredoxin"/>
    <property type="match status" value="1"/>
</dbReference>
<dbReference type="FunFam" id="3.40.50.11540:FF:000001">
    <property type="entry name" value="NADH dehydrogenase [ubiquinone] flavoprotein 1, mitochondrial"/>
    <property type="match status" value="1"/>
</dbReference>
<dbReference type="GO" id="GO:0010181">
    <property type="term" value="F:FMN binding"/>
    <property type="evidence" value="ECO:0007669"/>
    <property type="project" value="InterPro"/>
</dbReference>
<sequence>MTPLGPCVSAPTVLLRQEVCDRIQAAVARHRGQIGALLPVLQEAQTILGHIPLEMQKVIAAELNLPGCRVFDTLSFYSMSAWQPKGRYIIRVCHSPCCHVNGAANILEMLQEELQVEAGGVTPDRLFSLELSACLGVCEVAPAIQINEVVYGRLNREKIRQILADYRAAKIVDFRTRPYSTRNFREFVQGPHELVLLDNVGLIDPMNLDDYLARGGYEALRKAVTTMTPEEVIETVKASGLRGRGGAGFPTGLKWSFTRPLAVSPKYVICNADEGEPGTIKDRYLMEGDPHKVLEGLALAAYAVGAGKGFIYCRGEYYLSQHRLQNALNQARARGYLGENIFGTGFSFNVELRSGFGSYVCGEETALIESLEGKRGFPRLKPPFPGVSGLLKKPTVVNNVETLAALPAIIRRGGEWYRSLGTEDTPGTKIYQVIGHVRTPQIVEAPVGMTLRELINTFGGGLREGRTFKMCQTGGASAGLVTDAALDVPMDFGSLARAGGALGSGTMLVLDDSTCVVDFLKCVAEFFAHESCGQCTPCREGTAWFRTYLTGFTQGKGTKEDLAFLKRLAATMQDASFCPLGQSAPVPFLSALKHFRAEIEEHLQGKNCRAGVCSFGKSKIAGAGHLGNKP</sequence>
<dbReference type="Gene3D" id="1.10.10.1590">
    <property type="entry name" value="NADH-quinone oxidoreductase subunit E"/>
    <property type="match status" value="1"/>
</dbReference>
<evidence type="ECO:0000256" key="4">
    <source>
        <dbReference type="ARBA" id="ARBA00022714"/>
    </source>
</evidence>
<dbReference type="SUPFAM" id="SSF142984">
    <property type="entry name" value="Nqo1 middle domain-like"/>
    <property type="match status" value="1"/>
</dbReference>
<dbReference type="Pfam" id="PF01512">
    <property type="entry name" value="Complex1_51K"/>
    <property type="match status" value="1"/>
</dbReference>
<keyword evidence="7" id="KW-0411">Iron-sulfur</keyword>
<dbReference type="GO" id="GO:0008137">
    <property type="term" value="F:NADH dehydrogenase (ubiquinone) activity"/>
    <property type="evidence" value="ECO:0007669"/>
    <property type="project" value="InterPro"/>
</dbReference>
<dbReference type="GO" id="GO:0051537">
    <property type="term" value="F:2 iron, 2 sulfur cluster binding"/>
    <property type="evidence" value="ECO:0007669"/>
    <property type="project" value="UniProtKB-KW"/>
</dbReference>
<feature type="domain" description="NADH-ubiquinone oxidoreductase 51kDa subunit iron-sulphur binding" evidence="9">
    <location>
        <begin position="517"/>
        <end position="562"/>
    </location>
</feature>
<dbReference type="InterPro" id="IPR001949">
    <property type="entry name" value="NADH-UbQ_OxRdtase_51kDa_CS"/>
</dbReference>
<evidence type="ECO:0000256" key="1">
    <source>
        <dbReference type="ARBA" id="ARBA00007523"/>
    </source>
</evidence>
<organism evidence="10">
    <name type="scientific">Desulfobacca acetoxidans</name>
    <dbReference type="NCBI Taxonomy" id="60893"/>
    <lineage>
        <taxon>Bacteria</taxon>
        <taxon>Pseudomonadati</taxon>
        <taxon>Thermodesulfobacteriota</taxon>
        <taxon>Desulfobaccia</taxon>
        <taxon>Desulfobaccales</taxon>
        <taxon>Desulfobaccaceae</taxon>
        <taxon>Desulfobacca</taxon>
    </lineage>
</organism>
<protein>
    <submittedName>
        <fullName evidence="10">NADH-quinone oxidoreductase subunit NuoF</fullName>
    </submittedName>
</protein>
<comment type="cofactor">
    <cofactor evidence="8">
        <name>[2Fe-2S] cluster</name>
        <dbReference type="ChEBI" id="CHEBI:190135"/>
    </cofactor>
</comment>
<dbReference type="EMBL" id="DTMF01000269">
    <property type="protein sequence ID" value="HGF34903.1"/>
    <property type="molecule type" value="Genomic_DNA"/>
</dbReference>
<accession>A0A7C3UZU7</accession>
<proteinExistence type="inferred from homology"/>
<dbReference type="InterPro" id="IPR002023">
    <property type="entry name" value="NuoE-like"/>
</dbReference>
<keyword evidence="5" id="KW-0479">Metal-binding</keyword>
<dbReference type="InterPro" id="IPR037207">
    <property type="entry name" value="Nuop51_4Fe4S-bd_sf"/>
</dbReference>
<evidence type="ECO:0000256" key="8">
    <source>
        <dbReference type="ARBA" id="ARBA00034078"/>
    </source>
</evidence>
<dbReference type="Pfam" id="PF10589">
    <property type="entry name" value="NADH_4Fe-4S"/>
    <property type="match status" value="1"/>
</dbReference>
<gene>
    <name evidence="10" type="primary">nuoF</name>
    <name evidence="10" type="ORF">ENW96_11050</name>
</gene>
<name>A0A7C3UZU7_9BACT</name>
<dbReference type="InterPro" id="IPR037225">
    <property type="entry name" value="Nuo51_FMN-bd_sf"/>
</dbReference>
<evidence type="ECO:0000256" key="3">
    <source>
        <dbReference type="ARBA" id="ARBA00022485"/>
    </source>
</evidence>
<dbReference type="InterPro" id="IPR036249">
    <property type="entry name" value="Thioredoxin-like_sf"/>
</dbReference>
<dbReference type="Pfam" id="PF10531">
    <property type="entry name" value="SLBB"/>
    <property type="match status" value="1"/>
</dbReference>
<dbReference type="SUPFAM" id="SSF142019">
    <property type="entry name" value="Nqo1 FMN-binding domain-like"/>
    <property type="match status" value="1"/>
</dbReference>
<evidence type="ECO:0000313" key="10">
    <source>
        <dbReference type="EMBL" id="HGF34903.1"/>
    </source>
</evidence>
<dbReference type="InterPro" id="IPR019575">
    <property type="entry name" value="Nuop51_4Fe4S-bd"/>
</dbReference>
<dbReference type="PANTHER" id="PTHR43578">
    <property type="entry name" value="NADH-QUINONE OXIDOREDUCTASE SUBUNIT F"/>
    <property type="match status" value="1"/>
</dbReference>
<reference evidence="10" key="1">
    <citation type="journal article" date="2020" name="mSystems">
        <title>Genome- and Community-Level Interaction Insights into Carbon Utilization and Element Cycling Functions of Hydrothermarchaeota in Hydrothermal Sediment.</title>
        <authorList>
            <person name="Zhou Z."/>
            <person name="Liu Y."/>
            <person name="Xu W."/>
            <person name="Pan J."/>
            <person name="Luo Z.H."/>
            <person name="Li M."/>
        </authorList>
    </citation>
    <scope>NUCLEOTIDE SEQUENCE [LARGE SCALE GENOMIC DNA]</scope>
    <source>
        <strain evidence="10">SpSt-897</strain>
    </source>
</reference>
<evidence type="ECO:0000256" key="2">
    <source>
        <dbReference type="ARBA" id="ARBA00010643"/>
    </source>
</evidence>
<keyword evidence="6" id="KW-0408">Iron</keyword>
<dbReference type="SMART" id="SM00928">
    <property type="entry name" value="NADH_4Fe-4S"/>
    <property type="match status" value="1"/>
</dbReference>
<dbReference type="GO" id="GO:0016491">
    <property type="term" value="F:oxidoreductase activity"/>
    <property type="evidence" value="ECO:0007669"/>
    <property type="project" value="InterPro"/>
</dbReference>
<dbReference type="FunFam" id="1.20.1440.230:FF:000001">
    <property type="entry name" value="Mitochondrial NADH dehydrogenase flavoprotein 1"/>
    <property type="match status" value="1"/>
</dbReference>
<dbReference type="InterPro" id="IPR042128">
    <property type="entry name" value="NuoE_dom"/>
</dbReference>
<keyword evidence="4" id="KW-0001">2Fe-2S</keyword>
<dbReference type="InterPro" id="IPR041921">
    <property type="entry name" value="NuoE_N"/>
</dbReference>
<comment type="caution">
    <text evidence="10">The sequence shown here is derived from an EMBL/GenBank/DDBJ whole genome shotgun (WGS) entry which is preliminary data.</text>
</comment>
<dbReference type="GO" id="GO:0046872">
    <property type="term" value="F:metal ion binding"/>
    <property type="evidence" value="ECO:0007669"/>
    <property type="project" value="UniProtKB-KW"/>
</dbReference>
<evidence type="ECO:0000256" key="7">
    <source>
        <dbReference type="ARBA" id="ARBA00023014"/>
    </source>
</evidence>
<dbReference type="Gene3D" id="3.40.50.11540">
    <property type="entry name" value="NADH-ubiquinone oxidoreductase 51kDa subunit"/>
    <property type="match status" value="1"/>
</dbReference>
<dbReference type="InterPro" id="IPR011538">
    <property type="entry name" value="Nuo51_FMN-bd"/>
</dbReference>
<dbReference type="CDD" id="cd03064">
    <property type="entry name" value="TRX_Fd_NuoE"/>
    <property type="match status" value="1"/>
</dbReference>